<organism evidence="1">
    <name type="scientific">Spironucleus salmonicida</name>
    <dbReference type="NCBI Taxonomy" id="348837"/>
    <lineage>
        <taxon>Eukaryota</taxon>
        <taxon>Metamonada</taxon>
        <taxon>Diplomonadida</taxon>
        <taxon>Hexamitidae</taxon>
        <taxon>Hexamitinae</taxon>
        <taxon>Spironucleus</taxon>
    </lineage>
</organism>
<evidence type="ECO:0000313" key="1">
    <source>
        <dbReference type="EMBL" id="EST42487.1"/>
    </source>
</evidence>
<proteinExistence type="predicted"/>
<dbReference type="VEuPathDB" id="GiardiaDB:SS50377_27925"/>
<name>V6LDC7_9EUKA</name>
<reference evidence="1 2" key="1">
    <citation type="journal article" date="2014" name="PLoS Genet.">
        <title>The Genome of Spironucleus salmonicida Highlights a Fish Pathogen Adapted to Fluctuating Environments.</title>
        <authorList>
            <person name="Xu F."/>
            <person name="Jerlstrom-Hultqvist J."/>
            <person name="Einarsson E."/>
            <person name="Astvaldsson A."/>
            <person name="Svard S.G."/>
            <person name="Andersson J.O."/>
        </authorList>
    </citation>
    <scope>NUCLEOTIDE SEQUENCE</scope>
    <source>
        <strain evidence="2">ATCC 50377</strain>
    </source>
</reference>
<keyword evidence="3" id="KW-1185">Reference proteome</keyword>
<sequence>MQTIFDYLYALKKNNKHLLDYMNAIGQLNKSYSANLTSIQKKYEKFPYQSDIDLKQYTNCMVKPTLDYAYNLLAAKEQMEKQRRQSSEVVRLIQTNYQKLLKKTDTTSKYQTNPILNQFYISYKCQLQTCSDNQNLLLKQILADLERTKNEFTINIQKQSLTFYQQQKIQSNPPVIQSQVDEFLPDRLSTAQVNSFQDKQQNFQLLQTSGSDSISILQHEGSIDNSKMDYYLTRNPSQLQKQVINNIIEVEFGSAPIL</sequence>
<dbReference type="AlphaFoldDB" id="V6LDC7"/>
<dbReference type="Proteomes" id="UP000018208">
    <property type="component" value="Unassembled WGS sequence"/>
</dbReference>
<dbReference type="EMBL" id="AUWU02000008">
    <property type="protein sequence ID" value="KAH0569953.1"/>
    <property type="molecule type" value="Genomic_DNA"/>
</dbReference>
<evidence type="ECO:0000313" key="3">
    <source>
        <dbReference type="Proteomes" id="UP000018208"/>
    </source>
</evidence>
<dbReference type="EMBL" id="KI546159">
    <property type="protein sequence ID" value="EST42487.1"/>
    <property type="molecule type" value="Genomic_DNA"/>
</dbReference>
<protein>
    <submittedName>
        <fullName evidence="1">Uncharacterized protein</fullName>
    </submittedName>
</protein>
<reference evidence="2" key="2">
    <citation type="submission" date="2020-12" db="EMBL/GenBank/DDBJ databases">
        <title>New Spironucleus salmonicida genome in near-complete chromosomes.</title>
        <authorList>
            <person name="Xu F."/>
            <person name="Kurt Z."/>
            <person name="Jimenez-Gonzalez A."/>
            <person name="Astvaldsson A."/>
            <person name="Andersson J.O."/>
            <person name="Svard S.G."/>
        </authorList>
    </citation>
    <scope>NUCLEOTIDE SEQUENCE</scope>
    <source>
        <strain evidence="2">ATCC 50377</strain>
    </source>
</reference>
<accession>V6LDC7</accession>
<gene>
    <name evidence="1" type="ORF">SS50377_17793</name>
    <name evidence="2" type="ORF">SS50377_27925</name>
</gene>
<evidence type="ECO:0000313" key="2">
    <source>
        <dbReference type="EMBL" id="KAH0569953.1"/>
    </source>
</evidence>